<evidence type="ECO:0000256" key="2">
    <source>
        <dbReference type="ARBA" id="ARBA00022525"/>
    </source>
</evidence>
<accession>A0A0R2JKG5</accession>
<name>A0A0R2JKG5_9LACO</name>
<keyword evidence="2" id="KW-0964">Secreted</keyword>
<feature type="region of interest" description="Disordered" evidence="6">
    <location>
        <begin position="77"/>
        <end position="109"/>
    </location>
</feature>
<organism evidence="8 9">
    <name type="scientific">Weissella minor</name>
    <dbReference type="NCBI Taxonomy" id="1620"/>
    <lineage>
        <taxon>Bacteria</taxon>
        <taxon>Bacillati</taxon>
        <taxon>Bacillota</taxon>
        <taxon>Bacilli</taxon>
        <taxon>Lactobacillales</taxon>
        <taxon>Lactobacillaceae</taxon>
        <taxon>Weissella</taxon>
    </lineage>
</organism>
<dbReference type="SMART" id="SM00844">
    <property type="entry name" value="GA"/>
    <property type="match status" value="3"/>
</dbReference>
<dbReference type="NCBIfam" id="TIGR03715">
    <property type="entry name" value="KxYKxGKxW"/>
    <property type="match status" value="1"/>
</dbReference>
<comment type="caution">
    <text evidence="8">The sequence shown here is derived from an EMBL/GenBank/DDBJ whole genome shotgun (WGS) entry which is preliminary data.</text>
</comment>
<reference evidence="8 9" key="1">
    <citation type="journal article" date="2015" name="Genome Announc.">
        <title>Expanding the biotechnology potential of lactobacilli through comparative genomics of 213 strains and associated genera.</title>
        <authorList>
            <person name="Sun Z."/>
            <person name="Harris H.M."/>
            <person name="McCann A."/>
            <person name="Guo C."/>
            <person name="Argimon S."/>
            <person name="Zhang W."/>
            <person name="Yang X."/>
            <person name="Jeffery I.B."/>
            <person name="Cooney J.C."/>
            <person name="Kagawa T.F."/>
            <person name="Liu W."/>
            <person name="Song Y."/>
            <person name="Salvetti E."/>
            <person name="Wrobel A."/>
            <person name="Rasinkangas P."/>
            <person name="Parkhill J."/>
            <person name="Rea M.C."/>
            <person name="O'Sullivan O."/>
            <person name="Ritari J."/>
            <person name="Douillard F.P."/>
            <person name="Paul Ross R."/>
            <person name="Yang R."/>
            <person name="Briner A.E."/>
            <person name="Felis G.E."/>
            <person name="de Vos W.M."/>
            <person name="Barrangou R."/>
            <person name="Klaenhammer T.R."/>
            <person name="Caufield P.W."/>
            <person name="Cui Y."/>
            <person name="Zhang H."/>
            <person name="O'Toole P.W."/>
        </authorList>
    </citation>
    <scope>NUCLEOTIDE SEQUENCE [LARGE SCALE GENOMIC DNA]</scope>
    <source>
        <strain evidence="8 9">DSM 20014</strain>
    </source>
</reference>
<evidence type="ECO:0000256" key="5">
    <source>
        <dbReference type="SAM" id="Coils"/>
    </source>
</evidence>
<feature type="domain" description="Extracellular matrix-binding protein ebh GA module" evidence="7">
    <location>
        <begin position="422"/>
        <end position="475"/>
    </location>
</feature>
<keyword evidence="5" id="KW-0175">Coiled coil</keyword>
<keyword evidence="1" id="KW-0134">Cell wall</keyword>
<evidence type="ECO:0000313" key="9">
    <source>
        <dbReference type="Proteomes" id="UP000051673"/>
    </source>
</evidence>
<evidence type="ECO:0000256" key="1">
    <source>
        <dbReference type="ARBA" id="ARBA00022512"/>
    </source>
</evidence>
<dbReference type="InterPro" id="IPR020840">
    <property type="entry name" value="Extracell_matrix-bd_GA"/>
</dbReference>
<dbReference type="EMBL" id="JQCD01000009">
    <property type="protein sequence ID" value="KRN77737.1"/>
    <property type="molecule type" value="Genomic_DNA"/>
</dbReference>
<feature type="compositionally biased region" description="Polar residues" evidence="6">
    <location>
        <begin position="98"/>
        <end position="109"/>
    </location>
</feature>
<keyword evidence="4" id="KW-0572">Peptidoglycan-anchor</keyword>
<feature type="domain" description="Extracellular matrix-binding protein ebh GA module" evidence="7">
    <location>
        <begin position="228"/>
        <end position="287"/>
    </location>
</feature>
<dbReference type="InterPro" id="IPR022263">
    <property type="entry name" value="KxYKxGKxW"/>
</dbReference>
<dbReference type="NCBIfam" id="TIGR01167">
    <property type="entry name" value="LPXTG_anchor"/>
    <property type="match status" value="1"/>
</dbReference>
<feature type="domain" description="Extracellular matrix-binding protein ebh GA module" evidence="7">
    <location>
        <begin position="113"/>
        <end position="171"/>
    </location>
</feature>
<dbReference type="Gene3D" id="1.20.120.1850">
    <property type="entry name" value="Ebh helix bundles repeating unit (S and A modules)"/>
    <property type="match status" value="1"/>
</dbReference>
<evidence type="ECO:0000256" key="4">
    <source>
        <dbReference type="ARBA" id="ARBA00023088"/>
    </source>
</evidence>
<protein>
    <recommendedName>
        <fullName evidence="7">Extracellular matrix-binding protein ebh GA module domain-containing protein</fullName>
    </recommendedName>
</protein>
<evidence type="ECO:0000259" key="7">
    <source>
        <dbReference type="SMART" id="SM00844"/>
    </source>
</evidence>
<dbReference type="AlphaFoldDB" id="A0A0R2JKG5"/>
<evidence type="ECO:0000313" key="8">
    <source>
        <dbReference type="EMBL" id="KRN77737.1"/>
    </source>
</evidence>
<dbReference type="Gene3D" id="1.20.5.420">
    <property type="entry name" value="Immunoglobulin FC, subunit C"/>
    <property type="match status" value="3"/>
</dbReference>
<dbReference type="InterPro" id="IPR019931">
    <property type="entry name" value="LPXTG_anchor"/>
</dbReference>
<dbReference type="Pfam" id="PF19258">
    <property type="entry name" value="KxYKxGKxW_sig"/>
    <property type="match status" value="1"/>
</dbReference>
<dbReference type="STRING" id="1620.IV67_GL001263"/>
<evidence type="ECO:0000256" key="3">
    <source>
        <dbReference type="ARBA" id="ARBA00022729"/>
    </source>
</evidence>
<dbReference type="InterPro" id="IPR002988">
    <property type="entry name" value="GA_module"/>
</dbReference>
<dbReference type="Pfam" id="PF00746">
    <property type="entry name" value="Gram_pos_anchor"/>
    <property type="match status" value="1"/>
</dbReference>
<dbReference type="Proteomes" id="UP000051673">
    <property type="component" value="Unassembled WGS sequence"/>
</dbReference>
<feature type="coiled-coil region" evidence="5">
    <location>
        <begin position="412"/>
        <end position="439"/>
    </location>
</feature>
<keyword evidence="3" id="KW-0732">Signal</keyword>
<evidence type="ECO:0000256" key="6">
    <source>
        <dbReference type="SAM" id="MobiDB-lite"/>
    </source>
</evidence>
<proteinExistence type="predicted"/>
<dbReference type="PATRIC" id="fig|1620.3.peg.1278"/>
<dbReference type="Pfam" id="PF01468">
    <property type="entry name" value="GA"/>
    <property type="match status" value="6"/>
</dbReference>
<gene>
    <name evidence="8" type="ORF">IV67_GL001263</name>
</gene>
<keyword evidence="9" id="KW-1185">Reference proteome</keyword>
<sequence>MNQQLEDGYSNTKVRYRMVKSGKQWLVLGTATMSAITGGLALGEIHAFADEAHAETVAVSAKSNQAQAESTVVLSKNDTVESDDVSGVNATENEKATSSKPAVTNTNEQAGSVEATANTTDEDFLNQAKVDVKLDIDGLTYLSDSEKEYFKSQVDAANSTDDVYNIRTQTIKLETQRENDVWERRVQTRGEIEALDYLSVGDIPDINRAIDAATSVEEINKIIEHAVALDSQNRIREAEQLKVAQQEGKEAVDAFVNLSDVDKQNLKQAIDSAEFAGDVYKLLREAEENDKRAFESAQDIGEVSLGELKKLSDTEIDGFLTRIWNTKTKAEVSLIVQEAIELNNQRLENDGQAPSDEAPSDEAPSDQTLDAIKQAAKQTLDKLSPLSKSELTGFKQRVDSATSPKAVYQVVEEATELSAQKLTNNNQDLEDMKDFGKQTTDTLPNLTDLQKNNLKKQFEAASSNDEIQHVLMLAEQLNAGDQQKINRVVNKQVSPTNSGQAELPNTGSDAQQNVGAAIGTAMLGTLALFGLGKRQNKREVN</sequence>